<dbReference type="GO" id="GO:0045944">
    <property type="term" value="P:positive regulation of transcription by RNA polymerase II"/>
    <property type="evidence" value="ECO:0007669"/>
    <property type="project" value="TreeGrafter"/>
</dbReference>
<dbReference type="OMA" id="KHENRTH"/>
<dbReference type="InterPro" id="IPR050688">
    <property type="entry name" value="Zinc_finger/UBP_domain"/>
</dbReference>
<proteinExistence type="predicted"/>
<evidence type="ECO:0000313" key="8">
    <source>
        <dbReference type="Proteomes" id="UP000318571"/>
    </source>
</evidence>
<dbReference type="PANTHER" id="PTHR24403">
    <property type="entry name" value="ZINC FINGER PROTEIN"/>
    <property type="match status" value="1"/>
</dbReference>
<dbReference type="SMART" id="SM00355">
    <property type="entry name" value="ZnF_C2H2"/>
    <property type="match status" value="13"/>
</dbReference>
<dbReference type="SUPFAM" id="SSF57667">
    <property type="entry name" value="beta-beta-alpha zinc fingers"/>
    <property type="match status" value="2"/>
</dbReference>
<feature type="domain" description="C2H2-type" evidence="6">
    <location>
        <begin position="426"/>
        <end position="454"/>
    </location>
</feature>
<dbReference type="STRING" id="6832.A0A553NT22"/>
<evidence type="ECO:0000256" key="4">
    <source>
        <dbReference type="ARBA" id="ARBA00022833"/>
    </source>
</evidence>
<evidence type="ECO:0000256" key="1">
    <source>
        <dbReference type="ARBA" id="ARBA00022723"/>
    </source>
</evidence>
<evidence type="ECO:0000256" key="5">
    <source>
        <dbReference type="PROSITE-ProRule" id="PRU00042"/>
    </source>
</evidence>
<dbReference type="Proteomes" id="UP000318571">
    <property type="component" value="Chromosome 1"/>
</dbReference>
<feature type="domain" description="C2H2-type" evidence="6">
    <location>
        <begin position="397"/>
        <end position="425"/>
    </location>
</feature>
<dbReference type="PROSITE" id="PS50157">
    <property type="entry name" value="ZINC_FINGER_C2H2_2"/>
    <property type="match status" value="5"/>
</dbReference>
<name>A0A553NT22_TIGCA</name>
<feature type="domain" description="C2H2-type" evidence="6">
    <location>
        <begin position="741"/>
        <end position="769"/>
    </location>
</feature>
<gene>
    <name evidence="7" type="ORF">TCAL_04692</name>
</gene>
<dbReference type="EMBL" id="VCGU01000010">
    <property type="protein sequence ID" value="TRY68582.1"/>
    <property type="molecule type" value="Genomic_DNA"/>
</dbReference>
<dbReference type="PANTHER" id="PTHR24403:SF67">
    <property type="entry name" value="FI01116P-RELATED"/>
    <property type="match status" value="1"/>
</dbReference>
<keyword evidence="1" id="KW-0479">Metal-binding</keyword>
<dbReference type="InterPro" id="IPR036236">
    <property type="entry name" value="Znf_C2H2_sf"/>
</dbReference>
<evidence type="ECO:0000256" key="2">
    <source>
        <dbReference type="ARBA" id="ARBA00022737"/>
    </source>
</evidence>
<dbReference type="GO" id="GO:0005634">
    <property type="term" value="C:nucleus"/>
    <property type="evidence" value="ECO:0007669"/>
    <property type="project" value="TreeGrafter"/>
</dbReference>
<evidence type="ECO:0000256" key="3">
    <source>
        <dbReference type="ARBA" id="ARBA00022771"/>
    </source>
</evidence>
<dbReference type="Pfam" id="PF00096">
    <property type="entry name" value="zf-C2H2"/>
    <property type="match status" value="3"/>
</dbReference>
<feature type="domain" description="C2H2-type" evidence="6">
    <location>
        <begin position="457"/>
        <end position="484"/>
    </location>
</feature>
<keyword evidence="2" id="KW-0677">Repeat</keyword>
<sequence>MAMDVECPRYRHAHHILQHVRQWMEDNPDHLDVLIKLEDGLVLSHSLLLGAVSPFLAENLKGVSDPLIIIPNLSSYDLQVFFQSIFDNSVLDEHIPILRQVCQELRVPERLLPNQIFNKASYPSLDLLVSATTFSQQNGKDINLHGLPDDLPSPPSMTGCEDEPSTLKMILTGAESNNRIFSPCPMEDVLDDEEPRSKSPFFTPDDLQIWMNDTRHNANTMIDDPYEESLSSTPPPFSQDFDTLPFLSEDPVSCKKGLRKCHFCPNTYRHIRGRNLHMLSKHRTDCQASGILFDCDFCADHFITQTGRDRHLQIVHDLKLEDMRQKPEAPKREPTLSTPCLYCQSRFVDCQALRAHVKSNHPLNLLCCLMCGQPHESKEALYNHIQVHVSDAKNIFYTCKHCHTNFSVKYELRTHIRRQHMPDPTYICNFCGQGFFNVKYLENHISREHTHSQKLLLPCQHCDKKFRYQGLLDRHVRSHLGIKPFRCHVCEKKFSTNAILKNHQRNHMADSLAGRLTFGCSLCSLTFDFNDDFEKHLNSTAHKEKEVNEKVAQIIRDVKLANMGTKYEARIRHAHFILGSFHETKKEGDVMIKCSNGITTSHALFLASASELLRNYFVGIASTDLKDPMLILPDVSVQEFDEFADHCLVGNHFEQNQLPSVLKVLHVFQAEHGLQDWLESWIQDKEKPASIVPEEFEHLEQSTNGSNQCHFCPKRYRQVKARNTHMLADHLDQCKENGLFFKCHHCDMSFTSVDGRVKHENRTHPTSKSNPVGHGSHMDERLGNRFDNIRLLSDGTSQMKCMFNHDSCEERTFENFKAFKAHWKQVHPDKDRTCFICTLECTDREALLEHIQVHQGPEGRFLPSCDSCDKKFLADHAVILHKRDDHPLKDTLYCELLRAEESHEHAFATKVHQKVEEVMPTLH</sequence>
<dbReference type="GO" id="GO:0008270">
    <property type="term" value="F:zinc ion binding"/>
    <property type="evidence" value="ECO:0007669"/>
    <property type="project" value="UniProtKB-KW"/>
</dbReference>
<comment type="caution">
    <text evidence="7">The sequence shown here is derived from an EMBL/GenBank/DDBJ whole genome shotgun (WGS) entry which is preliminary data.</text>
</comment>
<dbReference type="Gene3D" id="3.30.160.60">
    <property type="entry name" value="Classic Zinc Finger"/>
    <property type="match status" value="5"/>
</dbReference>
<keyword evidence="8" id="KW-1185">Reference proteome</keyword>
<dbReference type="InterPro" id="IPR013087">
    <property type="entry name" value="Znf_C2H2_type"/>
</dbReference>
<evidence type="ECO:0000313" key="7">
    <source>
        <dbReference type="EMBL" id="TRY68582.1"/>
    </source>
</evidence>
<dbReference type="AlphaFoldDB" id="A0A553NT22"/>
<dbReference type="FunFam" id="3.30.160.60:FF:000446">
    <property type="entry name" value="Zinc finger protein"/>
    <property type="match status" value="1"/>
</dbReference>
<evidence type="ECO:0000259" key="6">
    <source>
        <dbReference type="PROSITE" id="PS50157"/>
    </source>
</evidence>
<keyword evidence="4" id="KW-0862">Zinc</keyword>
<feature type="domain" description="C2H2-type" evidence="6">
    <location>
        <begin position="485"/>
        <end position="512"/>
    </location>
</feature>
<reference evidence="7 8" key="1">
    <citation type="journal article" date="2018" name="Nat. Ecol. Evol.">
        <title>Genomic signatures of mitonuclear coevolution across populations of Tigriopus californicus.</title>
        <authorList>
            <person name="Barreto F.S."/>
            <person name="Watson E.T."/>
            <person name="Lima T.G."/>
            <person name="Willett C.S."/>
            <person name="Edmands S."/>
            <person name="Li W."/>
            <person name="Burton R.S."/>
        </authorList>
    </citation>
    <scope>NUCLEOTIDE SEQUENCE [LARGE SCALE GENOMIC DNA]</scope>
    <source>
        <strain evidence="7 8">San Diego</strain>
    </source>
</reference>
<accession>A0A553NT22</accession>
<keyword evidence="3 5" id="KW-0863">Zinc-finger</keyword>
<dbReference type="PROSITE" id="PS00028">
    <property type="entry name" value="ZINC_FINGER_C2H2_1"/>
    <property type="match status" value="9"/>
</dbReference>
<organism evidence="7 8">
    <name type="scientific">Tigriopus californicus</name>
    <name type="common">Marine copepod</name>
    <dbReference type="NCBI Taxonomy" id="6832"/>
    <lineage>
        <taxon>Eukaryota</taxon>
        <taxon>Metazoa</taxon>
        <taxon>Ecdysozoa</taxon>
        <taxon>Arthropoda</taxon>
        <taxon>Crustacea</taxon>
        <taxon>Multicrustacea</taxon>
        <taxon>Hexanauplia</taxon>
        <taxon>Copepoda</taxon>
        <taxon>Harpacticoida</taxon>
        <taxon>Harpacticidae</taxon>
        <taxon>Tigriopus</taxon>
    </lineage>
</organism>
<protein>
    <recommendedName>
        <fullName evidence="6">C2H2-type domain-containing protein</fullName>
    </recommendedName>
</protein>